<feature type="repeat" description="ANK" evidence="10">
    <location>
        <begin position="247"/>
        <end position="279"/>
    </location>
</feature>
<organism evidence="14 15">
    <name type="scientific">Basidiobolus ranarum</name>
    <dbReference type="NCBI Taxonomy" id="34480"/>
    <lineage>
        <taxon>Eukaryota</taxon>
        <taxon>Fungi</taxon>
        <taxon>Fungi incertae sedis</taxon>
        <taxon>Zoopagomycota</taxon>
        <taxon>Entomophthoromycotina</taxon>
        <taxon>Basidiobolomycetes</taxon>
        <taxon>Basidiobolales</taxon>
        <taxon>Basidiobolaceae</taxon>
        <taxon>Basidiobolus</taxon>
    </lineage>
</organism>
<keyword evidence="15" id="KW-1185">Reference proteome</keyword>
<keyword evidence="4" id="KW-0328">Glycosyltransferase</keyword>
<keyword evidence="6 12" id="KW-0812">Transmembrane</keyword>
<keyword evidence="3" id="KW-1003">Cell membrane</keyword>
<evidence type="ECO:0000256" key="6">
    <source>
        <dbReference type="ARBA" id="ARBA00022692"/>
    </source>
</evidence>
<evidence type="ECO:0000256" key="4">
    <source>
        <dbReference type="ARBA" id="ARBA00022676"/>
    </source>
</evidence>
<keyword evidence="10" id="KW-0040">ANK repeat</keyword>
<dbReference type="Proteomes" id="UP001479436">
    <property type="component" value="Unassembled WGS sequence"/>
</dbReference>
<keyword evidence="14" id="KW-0547">Nucleotide-binding</keyword>
<dbReference type="InterPro" id="IPR054295">
    <property type="entry name" value="CHS4-like_dom"/>
</dbReference>
<feature type="repeat" description="ANK" evidence="10">
    <location>
        <begin position="180"/>
        <end position="212"/>
    </location>
</feature>
<keyword evidence="5" id="KW-0808">Transferase</keyword>
<keyword evidence="7 12" id="KW-1133">Transmembrane helix</keyword>
<dbReference type="EMBL" id="JASJQH010000214">
    <property type="protein sequence ID" value="KAK9765884.1"/>
    <property type="molecule type" value="Genomic_DNA"/>
</dbReference>
<dbReference type="InterPro" id="IPR002110">
    <property type="entry name" value="Ankyrin_rpt"/>
</dbReference>
<comment type="caution">
    <text evidence="14">The sequence shown here is derived from an EMBL/GenBank/DDBJ whole genome shotgun (WGS) entry which is preliminary data.</text>
</comment>
<keyword evidence="14" id="KW-0347">Helicase</keyword>
<keyword evidence="14" id="KW-0378">Hydrolase</keyword>
<feature type="region of interest" description="Disordered" evidence="11">
    <location>
        <begin position="360"/>
        <end position="379"/>
    </location>
</feature>
<sequence>MYTLAQTRIATSLPKNPLSTSPTLFSSISQQFSRKFKHNHQLLLDISLALTTYFLLNNPISADCGSPILSGGTTHRTRLHLGYNIPSFRDFCNRYFMLSDSNECAETSHLESLQTIYDAIKQDDVPTLWKLLEEHSYDLNNIRNSNGRTPLSAAVTSNSLKMASYLCSLRPVKLDHKDDEGQTALHYACNFGQVKAAKLLIQAGADVNVKNNEGMTPLIIVAYNGFVSLSTLLLKHGKAKINSRDSTSKSALMMASYAGHFGVVEALIKYKASVDLTDKFGWSALMLAAFSGQHAICSRLLTAGADPSIEALNGKTALDLAFSAGQTKTARLLSKYIKKNNPSFSNKDFTAGTSYGELSIDHPEYSAPSQQRPQQERTNSHINKEFSSSLSDTMQKAVPGYNDPLLAEPDPPSNTYMLQTLYTPAQPHRPPQLPSFSPFVQRMSRSLRRRTLKTLPNRSLPNASRREARDHPNMKTSWDDQLNRDDSPRTSKWRSCSQVLTFCCCNVCLKSLWKMNNPDIIQAWREKAALCLIIILISGFLGFVTFGFAQLVCTKNVPIFPDDVLNRYGPDSKDMQLMIVRGRLYNVRDYFKFQFHRPILPLKDEDLQPLIESLIGKDVSDFFPSDPERSLCKKWPMKTPTCQLLNKDSKLHCHTSRNARRDLEELSISNYVAFSWSRIKDRERKLFVYNEKVYSLEKYLSKNESYFGNINEQLMRFVGRDATLDILRDRNLVELIPCFNDQLLVGKVDGTTLGCFASNVIVITCSTVLFCIIFFKYVCSVLFSWIASRSNNHKSPKTKGMGDMDKSDLTYIIMLVTCYSESEKSIRATLDSLALSTYDDSHKLLFIVCDGDVTGSGNDRSTPDIALSMLEPLDLQLLSPEPMPYISIGQGSKRKNMAKVHVGFYCCQGRRVPMVIVTKCGVGVERKKPKAGNRGKRDSQLILIQWLSKICINGKLTPLEFELFEKIGRLMETSPDKFEIVLMVDADTYVEPDSVTIMVDAMNKDPMVMGLCGETKVANKRKSWVTMIQVQHFCL</sequence>
<evidence type="ECO:0000256" key="7">
    <source>
        <dbReference type="ARBA" id="ARBA00022989"/>
    </source>
</evidence>
<dbReference type="EC" id="2.4.1.16" evidence="2"/>
<dbReference type="PROSITE" id="PS50297">
    <property type="entry name" value="ANK_REP_REGION"/>
    <property type="match status" value="1"/>
</dbReference>
<comment type="subcellular location">
    <subcellularLocation>
        <location evidence="1">Cell membrane</location>
        <topology evidence="1">Multi-pass membrane protein</topology>
    </subcellularLocation>
</comment>
<dbReference type="Pfam" id="PF12796">
    <property type="entry name" value="Ank_2"/>
    <property type="match status" value="2"/>
</dbReference>
<dbReference type="Pfam" id="PF03142">
    <property type="entry name" value="Chitin_synth_2"/>
    <property type="match status" value="1"/>
</dbReference>
<feature type="transmembrane region" description="Helical" evidence="12">
    <location>
        <begin position="528"/>
        <end position="549"/>
    </location>
</feature>
<keyword evidence="8 12" id="KW-0472">Membrane</keyword>
<dbReference type="Pfam" id="PF00023">
    <property type="entry name" value="Ank"/>
    <property type="match status" value="1"/>
</dbReference>
<evidence type="ECO:0000313" key="14">
    <source>
        <dbReference type="EMBL" id="KAK9765884.1"/>
    </source>
</evidence>
<evidence type="ECO:0000256" key="11">
    <source>
        <dbReference type="SAM" id="MobiDB-lite"/>
    </source>
</evidence>
<feature type="compositionally biased region" description="Basic and acidic residues" evidence="11">
    <location>
        <begin position="464"/>
        <end position="489"/>
    </location>
</feature>
<reference evidence="14 15" key="1">
    <citation type="submission" date="2023-04" db="EMBL/GenBank/DDBJ databases">
        <title>Genome of Basidiobolus ranarum AG-B5.</title>
        <authorList>
            <person name="Stajich J.E."/>
            <person name="Carter-House D."/>
            <person name="Gryganskyi A."/>
        </authorList>
    </citation>
    <scope>NUCLEOTIDE SEQUENCE [LARGE SCALE GENOMIC DNA]</scope>
    <source>
        <strain evidence="14 15">AG-B5</strain>
    </source>
</reference>
<dbReference type="SUPFAM" id="SSF53448">
    <property type="entry name" value="Nucleotide-diphospho-sugar transferases"/>
    <property type="match status" value="1"/>
</dbReference>
<dbReference type="GO" id="GO:0004386">
    <property type="term" value="F:helicase activity"/>
    <property type="evidence" value="ECO:0007669"/>
    <property type="project" value="UniProtKB-KW"/>
</dbReference>
<dbReference type="Pfam" id="PF22997">
    <property type="entry name" value="CHS4"/>
    <property type="match status" value="1"/>
</dbReference>
<evidence type="ECO:0000256" key="8">
    <source>
        <dbReference type="ARBA" id="ARBA00023136"/>
    </source>
</evidence>
<dbReference type="SMART" id="SM00248">
    <property type="entry name" value="ANK"/>
    <property type="match status" value="6"/>
</dbReference>
<feature type="region of interest" description="Disordered" evidence="11">
    <location>
        <begin position="448"/>
        <end position="491"/>
    </location>
</feature>
<evidence type="ECO:0000313" key="15">
    <source>
        <dbReference type="Proteomes" id="UP001479436"/>
    </source>
</evidence>
<name>A0ABR2WWH6_9FUNG</name>
<keyword evidence="14" id="KW-0067">ATP-binding</keyword>
<accession>A0ABR2WWH6</accession>
<evidence type="ECO:0000256" key="12">
    <source>
        <dbReference type="SAM" id="Phobius"/>
    </source>
</evidence>
<dbReference type="PROSITE" id="PS50088">
    <property type="entry name" value="ANK_REPEAT"/>
    <property type="match status" value="2"/>
</dbReference>
<dbReference type="PANTHER" id="PTHR22914:SF41">
    <property type="entry name" value="CHITIN SYNTHASE 7"/>
    <property type="match status" value="1"/>
</dbReference>
<evidence type="ECO:0000256" key="3">
    <source>
        <dbReference type="ARBA" id="ARBA00022475"/>
    </source>
</evidence>
<dbReference type="Gene3D" id="1.25.40.20">
    <property type="entry name" value="Ankyrin repeat-containing domain"/>
    <property type="match status" value="2"/>
</dbReference>
<evidence type="ECO:0000256" key="5">
    <source>
        <dbReference type="ARBA" id="ARBA00022679"/>
    </source>
</evidence>
<dbReference type="SUPFAM" id="SSF48403">
    <property type="entry name" value="Ankyrin repeat"/>
    <property type="match status" value="1"/>
</dbReference>
<evidence type="ECO:0000256" key="9">
    <source>
        <dbReference type="ARBA" id="ARBA00023180"/>
    </source>
</evidence>
<keyword evidence="9" id="KW-0325">Glycoprotein</keyword>
<dbReference type="InterPro" id="IPR004835">
    <property type="entry name" value="Chitin_synth"/>
</dbReference>
<protein>
    <recommendedName>
        <fullName evidence="2">chitin synthase</fullName>
        <ecNumber evidence="2">2.4.1.16</ecNumber>
    </recommendedName>
</protein>
<dbReference type="PANTHER" id="PTHR22914">
    <property type="entry name" value="CHITIN SYNTHASE"/>
    <property type="match status" value="1"/>
</dbReference>
<evidence type="ECO:0000256" key="10">
    <source>
        <dbReference type="PROSITE-ProRule" id="PRU00023"/>
    </source>
</evidence>
<dbReference type="InterPro" id="IPR029044">
    <property type="entry name" value="Nucleotide-diphossugar_trans"/>
</dbReference>
<evidence type="ECO:0000256" key="1">
    <source>
        <dbReference type="ARBA" id="ARBA00004651"/>
    </source>
</evidence>
<dbReference type="InterPro" id="IPR036770">
    <property type="entry name" value="Ankyrin_rpt-contain_sf"/>
</dbReference>
<evidence type="ECO:0000259" key="13">
    <source>
        <dbReference type="Pfam" id="PF22997"/>
    </source>
</evidence>
<feature type="domain" description="Chitin synthase 4-like" evidence="13">
    <location>
        <begin position="672"/>
        <end position="746"/>
    </location>
</feature>
<feature type="region of interest" description="Disordered" evidence="11">
    <location>
        <begin position="386"/>
        <end position="414"/>
    </location>
</feature>
<evidence type="ECO:0000256" key="2">
    <source>
        <dbReference type="ARBA" id="ARBA00012543"/>
    </source>
</evidence>
<proteinExistence type="predicted"/>
<gene>
    <name evidence="14" type="primary">HAS1_3</name>
    <name evidence="14" type="ORF">K7432_005434</name>
</gene>